<dbReference type="AlphaFoldDB" id="A0A422QQL1"/>
<dbReference type="GO" id="GO:0003700">
    <property type="term" value="F:DNA-binding transcription factor activity"/>
    <property type="evidence" value="ECO:0007669"/>
    <property type="project" value="InterPro"/>
</dbReference>
<dbReference type="SUPFAM" id="SSF53850">
    <property type="entry name" value="Periplasmic binding protein-like II"/>
    <property type="match status" value="1"/>
</dbReference>
<keyword evidence="4" id="KW-0804">Transcription</keyword>
<protein>
    <submittedName>
        <fullName evidence="6">LysR family transcriptional regulator</fullName>
    </submittedName>
</protein>
<dbReference type="Gene3D" id="3.40.190.290">
    <property type="match status" value="1"/>
</dbReference>
<evidence type="ECO:0000256" key="2">
    <source>
        <dbReference type="ARBA" id="ARBA00023015"/>
    </source>
</evidence>
<evidence type="ECO:0000313" key="6">
    <source>
        <dbReference type="EMBL" id="RNF32081.1"/>
    </source>
</evidence>
<dbReference type="OrthoDB" id="9786526at2"/>
<dbReference type="InterPro" id="IPR036390">
    <property type="entry name" value="WH_DNA-bd_sf"/>
</dbReference>
<dbReference type="PANTHER" id="PTHR30537:SF5">
    <property type="entry name" value="HTH-TYPE TRANSCRIPTIONAL ACTIVATOR TTDR-RELATED"/>
    <property type="match status" value="1"/>
</dbReference>
<name>A0A422QQL1_9BURK</name>
<dbReference type="InterPro" id="IPR058163">
    <property type="entry name" value="LysR-type_TF_proteobact-type"/>
</dbReference>
<dbReference type="EMBL" id="JSAB01000030">
    <property type="protein sequence ID" value="RNF32081.1"/>
    <property type="molecule type" value="Genomic_DNA"/>
</dbReference>
<comment type="caution">
    <text evidence="6">The sequence shown here is derived from an EMBL/GenBank/DDBJ whole genome shotgun (WGS) entry which is preliminary data.</text>
</comment>
<evidence type="ECO:0000256" key="4">
    <source>
        <dbReference type="ARBA" id="ARBA00023163"/>
    </source>
</evidence>
<dbReference type="RefSeq" id="WP_123068198.1">
    <property type="nucleotide sequence ID" value="NZ_JSAB01000030.1"/>
</dbReference>
<evidence type="ECO:0000313" key="7">
    <source>
        <dbReference type="Proteomes" id="UP000283254"/>
    </source>
</evidence>
<dbReference type="InterPro" id="IPR005119">
    <property type="entry name" value="LysR_subst-bd"/>
</dbReference>
<dbReference type="Proteomes" id="UP000283254">
    <property type="component" value="Unassembled WGS sequence"/>
</dbReference>
<keyword evidence="3" id="KW-0238">DNA-binding</keyword>
<dbReference type="Pfam" id="PF03466">
    <property type="entry name" value="LysR_substrate"/>
    <property type="match status" value="1"/>
</dbReference>
<dbReference type="Pfam" id="PF00126">
    <property type="entry name" value="HTH_1"/>
    <property type="match status" value="1"/>
</dbReference>
<evidence type="ECO:0000256" key="3">
    <source>
        <dbReference type="ARBA" id="ARBA00023125"/>
    </source>
</evidence>
<dbReference type="PANTHER" id="PTHR30537">
    <property type="entry name" value="HTH-TYPE TRANSCRIPTIONAL REGULATOR"/>
    <property type="match status" value="1"/>
</dbReference>
<dbReference type="Gene3D" id="1.10.10.10">
    <property type="entry name" value="Winged helix-like DNA-binding domain superfamily/Winged helix DNA-binding domain"/>
    <property type="match status" value="1"/>
</dbReference>
<dbReference type="GO" id="GO:0003677">
    <property type="term" value="F:DNA binding"/>
    <property type="evidence" value="ECO:0007669"/>
    <property type="project" value="UniProtKB-KW"/>
</dbReference>
<dbReference type="SUPFAM" id="SSF46785">
    <property type="entry name" value="Winged helix' DNA-binding domain"/>
    <property type="match status" value="1"/>
</dbReference>
<proteinExistence type="inferred from homology"/>
<keyword evidence="7" id="KW-1185">Reference proteome</keyword>
<feature type="domain" description="HTH lysR-type" evidence="5">
    <location>
        <begin position="1"/>
        <end position="59"/>
    </location>
</feature>
<comment type="similarity">
    <text evidence="1">Belongs to the LysR transcriptional regulatory family.</text>
</comment>
<gene>
    <name evidence="6" type="ORF">NM04_03705</name>
</gene>
<sequence length="293" mass="31765">MDRIDALRLLLDVSSTGSFSGVARQRNVAISTVTLAVDQLEQEFGIALLKRSTRRLALTHEGEQLVADARRLVGEWDGLLAALKEDGPLSGPIRIGATNDFGRNQLRPLLDAFQALHPGLRLTLLLSDSTVDLIHDNIDLTLRSGPLPDSGLHARLLVRGDRLVCAAPDYWERAGRPTHPEQLAGHNCLVLARPDAPLAAWNFQIGGKPFNVKVSGDRQSSDGEVLRDWALDGMGVTFKNGWDVQRDLDAGRLETVLDDFSAGPVDLYAVYPVSPPSRRVAALVDHLAAALAA</sequence>
<evidence type="ECO:0000256" key="1">
    <source>
        <dbReference type="ARBA" id="ARBA00009437"/>
    </source>
</evidence>
<evidence type="ECO:0000259" key="5">
    <source>
        <dbReference type="PROSITE" id="PS50931"/>
    </source>
</evidence>
<keyword evidence="2" id="KW-0805">Transcription regulation</keyword>
<dbReference type="InterPro" id="IPR036388">
    <property type="entry name" value="WH-like_DNA-bd_sf"/>
</dbReference>
<dbReference type="PROSITE" id="PS50931">
    <property type="entry name" value="HTH_LYSR"/>
    <property type="match status" value="1"/>
</dbReference>
<dbReference type="InterPro" id="IPR000847">
    <property type="entry name" value="LysR_HTH_N"/>
</dbReference>
<accession>A0A422QQL1</accession>
<dbReference type="CDD" id="cd08422">
    <property type="entry name" value="PBP2_CrgA_like"/>
    <property type="match status" value="1"/>
</dbReference>
<organism evidence="6 7">
    <name type="scientific">Massilia aurea</name>
    <dbReference type="NCBI Taxonomy" id="373040"/>
    <lineage>
        <taxon>Bacteria</taxon>
        <taxon>Pseudomonadati</taxon>
        <taxon>Pseudomonadota</taxon>
        <taxon>Betaproteobacteria</taxon>
        <taxon>Burkholderiales</taxon>
        <taxon>Oxalobacteraceae</taxon>
        <taxon>Telluria group</taxon>
        <taxon>Massilia</taxon>
    </lineage>
</organism>
<reference evidence="6" key="1">
    <citation type="submission" date="2014-10" db="EMBL/GenBank/DDBJ databases">
        <title>Massilia sp. genome.</title>
        <authorList>
            <person name="Xu B."/>
            <person name="Dai L."/>
            <person name="Huang Z."/>
        </authorList>
    </citation>
    <scope>NUCLEOTIDE SEQUENCE [LARGE SCALE GENOMIC DNA]</scope>
    <source>
        <strain evidence="6">CFS-1</strain>
    </source>
</reference>